<feature type="transmembrane region" description="Helical" evidence="1">
    <location>
        <begin position="6"/>
        <end position="29"/>
    </location>
</feature>
<name>A0A6C0JIU2_9ZZZZ</name>
<dbReference type="AlphaFoldDB" id="A0A6C0JIU2"/>
<keyword evidence="1" id="KW-1133">Transmembrane helix</keyword>
<dbReference type="EMBL" id="MN740416">
    <property type="protein sequence ID" value="QHU05479.1"/>
    <property type="molecule type" value="Genomic_DNA"/>
</dbReference>
<protein>
    <submittedName>
        <fullName evidence="2">Uncharacterized protein</fullName>
    </submittedName>
</protein>
<sequence length="95" mass="10827">MHEDLSIAALPFMAGLLCGLVIFTFTMCWTLRDYEPQETAGDLFQAETAGDDEDDFREFIIKRLVESSAFRAKLVNGMALLHETHPKIYAQVMRK</sequence>
<keyword evidence="1" id="KW-0472">Membrane</keyword>
<proteinExistence type="predicted"/>
<accession>A0A6C0JIU2</accession>
<evidence type="ECO:0000256" key="1">
    <source>
        <dbReference type="SAM" id="Phobius"/>
    </source>
</evidence>
<organism evidence="2">
    <name type="scientific">viral metagenome</name>
    <dbReference type="NCBI Taxonomy" id="1070528"/>
    <lineage>
        <taxon>unclassified sequences</taxon>
        <taxon>metagenomes</taxon>
        <taxon>organismal metagenomes</taxon>
    </lineage>
</organism>
<evidence type="ECO:0000313" key="2">
    <source>
        <dbReference type="EMBL" id="QHU05479.1"/>
    </source>
</evidence>
<keyword evidence="1" id="KW-0812">Transmembrane</keyword>
<reference evidence="2" key="1">
    <citation type="journal article" date="2020" name="Nature">
        <title>Giant virus diversity and host interactions through global metagenomics.</title>
        <authorList>
            <person name="Schulz F."/>
            <person name="Roux S."/>
            <person name="Paez-Espino D."/>
            <person name="Jungbluth S."/>
            <person name="Walsh D.A."/>
            <person name="Denef V.J."/>
            <person name="McMahon K.D."/>
            <person name="Konstantinidis K.T."/>
            <person name="Eloe-Fadrosh E.A."/>
            <person name="Kyrpides N.C."/>
            <person name="Woyke T."/>
        </authorList>
    </citation>
    <scope>NUCLEOTIDE SEQUENCE</scope>
    <source>
        <strain evidence="2">GVMAG-M-3300027734-16</strain>
    </source>
</reference>